<proteinExistence type="predicted"/>
<dbReference type="Proteomes" id="UP001056120">
    <property type="component" value="Linkage Group LG12"/>
</dbReference>
<evidence type="ECO:0000313" key="1">
    <source>
        <dbReference type="EMBL" id="KAI3795342.1"/>
    </source>
</evidence>
<accession>A0ACB9HKG6</accession>
<evidence type="ECO:0000313" key="2">
    <source>
        <dbReference type="Proteomes" id="UP001056120"/>
    </source>
</evidence>
<gene>
    <name evidence="1" type="ORF">L1987_37994</name>
</gene>
<name>A0ACB9HKG6_9ASTR</name>
<protein>
    <submittedName>
        <fullName evidence="1">Uncharacterized protein</fullName>
    </submittedName>
</protein>
<comment type="caution">
    <text evidence="1">The sequence shown here is derived from an EMBL/GenBank/DDBJ whole genome shotgun (WGS) entry which is preliminary data.</text>
</comment>
<sequence>MTLMASSLNADGSDSVNDPPLIQSPTHVFPHNLPENFVIDVDPTTVVNNPEDHSNALSDYQSVYIPQFSPPRSNADDNPDLHSGEIPHLSPPPSHVDANLDLHSGEIPHFSPPLSHISGTLLENIDIRSSLHRLVWSVFIKPPTFENRWHEIIQSPQSVLRSEILDLRTECVDVLRGDTNALTEFANKLKEIISNILDTQHRE</sequence>
<reference evidence="1 2" key="2">
    <citation type="journal article" date="2022" name="Mol. Ecol. Resour.">
        <title>The genomes of chicory, endive, great burdock and yacon provide insights into Asteraceae paleo-polyploidization history and plant inulin production.</title>
        <authorList>
            <person name="Fan W."/>
            <person name="Wang S."/>
            <person name="Wang H."/>
            <person name="Wang A."/>
            <person name="Jiang F."/>
            <person name="Liu H."/>
            <person name="Zhao H."/>
            <person name="Xu D."/>
            <person name="Zhang Y."/>
        </authorList>
    </citation>
    <scope>NUCLEOTIDE SEQUENCE [LARGE SCALE GENOMIC DNA]</scope>
    <source>
        <strain evidence="2">cv. Yunnan</strain>
        <tissue evidence="1">Leaves</tissue>
    </source>
</reference>
<dbReference type="EMBL" id="CM042029">
    <property type="protein sequence ID" value="KAI3795342.1"/>
    <property type="molecule type" value="Genomic_DNA"/>
</dbReference>
<reference evidence="2" key="1">
    <citation type="journal article" date="2022" name="Mol. Ecol. Resour.">
        <title>The genomes of chicory, endive, great burdock and yacon provide insights into Asteraceae palaeo-polyploidization history and plant inulin production.</title>
        <authorList>
            <person name="Fan W."/>
            <person name="Wang S."/>
            <person name="Wang H."/>
            <person name="Wang A."/>
            <person name="Jiang F."/>
            <person name="Liu H."/>
            <person name="Zhao H."/>
            <person name="Xu D."/>
            <person name="Zhang Y."/>
        </authorList>
    </citation>
    <scope>NUCLEOTIDE SEQUENCE [LARGE SCALE GENOMIC DNA]</scope>
    <source>
        <strain evidence="2">cv. Yunnan</strain>
    </source>
</reference>
<organism evidence="1 2">
    <name type="scientific">Smallanthus sonchifolius</name>
    <dbReference type="NCBI Taxonomy" id="185202"/>
    <lineage>
        <taxon>Eukaryota</taxon>
        <taxon>Viridiplantae</taxon>
        <taxon>Streptophyta</taxon>
        <taxon>Embryophyta</taxon>
        <taxon>Tracheophyta</taxon>
        <taxon>Spermatophyta</taxon>
        <taxon>Magnoliopsida</taxon>
        <taxon>eudicotyledons</taxon>
        <taxon>Gunneridae</taxon>
        <taxon>Pentapetalae</taxon>
        <taxon>asterids</taxon>
        <taxon>campanulids</taxon>
        <taxon>Asterales</taxon>
        <taxon>Asteraceae</taxon>
        <taxon>Asteroideae</taxon>
        <taxon>Heliantheae alliance</taxon>
        <taxon>Millerieae</taxon>
        <taxon>Smallanthus</taxon>
    </lineage>
</organism>
<keyword evidence="2" id="KW-1185">Reference proteome</keyword>